<keyword evidence="4 5" id="KW-0472">Membrane</keyword>
<dbReference type="Proteomes" id="UP000266568">
    <property type="component" value="Unassembled WGS sequence"/>
</dbReference>
<feature type="transmembrane region" description="Helical" evidence="5">
    <location>
        <begin position="78"/>
        <end position="94"/>
    </location>
</feature>
<dbReference type="InterPro" id="IPR001129">
    <property type="entry name" value="Membr-assoc_MAPEG"/>
</dbReference>
<evidence type="ECO:0000256" key="5">
    <source>
        <dbReference type="SAM" id="Phobius"/>
    </source>
</evidence>
<sequence>MALITLPVTLVTAGGAALINAWLALRVGLVRRAAAVSIGDGGNLALATRMRAQANFVENAPFIVILIGLIEFAQGSSIWLWIVSAIFLIVRVAHALGMEGLRHGRLAGAVVTMLLLVVLGIYAVSLPFREPPRTQIELPIESPARG</sequence>
<comment type="caution">
    <text evidence="6">The sequence shown here is derived from an EMBL/GenBank/DDBJ whole genome shotgun (WGS) entry which is preliminary data.</text>
</comment>
<dbReference type="SUPFAM" id="SSF161084">
    <property type="entry name" value="MAPEG domain-like"/>
    <property type="match status" value="1"/>
</dbReference>
<dbReference type="GO" id="GO:0016020">
    <property type="term" value="C:membrane"/>
    <property type="evidence" value="ECO:0007669"/>
    <property type="project" value="UniProtKB-SubCell"/>
</dbReference>
<keyword evidence="3 5" id="KW-1133">Transmembrane helix</keyword>
<feature type="transmembrane region" description="Helical" evidence="5">
    <location>
        <begin position="6"/>
        <end position="25"/>
    </location>
</feature>
<dbReference type="PANTHER" id="PTHR35814:SF1">
    <property type="entry name" value="GLUTATHIONE S-TRANSFERASE-RELATED"/>
    <property type="match status" value="1"/>
</dbReference>
<dbReference type="RefSeq" id="WP_119035730.1">
    <property type="nucleotide sequence ID" value="NZ_QXDC01000003.1"/>
</dbReference>
<gene>
    <name evidence="6" type="ORF">DFR49_2182</name>
</gene>
<evidence type="ECO:0000313" key="7">
    <source>
        <dbReference type="Proteomes" id="UP000266568"/>
    </source>
</evidence>
<dbReference type="EMBL" id="QXDC01000003">
    <property type="protein sequence ID" value="RIA43949.1"/>
    <property type="molecule type" value="Genomic_DNA"/>
</dbReference>
<evidence type="ECO:0000256" key="4">
    <source>
        <dbReference type="ARBA" id="ARBA00023136"/>
    </source>
</evidence>
<organism evidence="6 7">
    <name type="scientific">Hephaestia caeni</name>
    <dbReference type="NCBI Taxonomy" id="645617"/>
    <lineage>
        <taxon>Bacteria</taxon>
        <taxon>Pseudomonadati</taxon>
        <taxon>Pseudomonadota</taxon>
        <taxon>Alphaproteobacteria</taxon>
        <taxon>Sphingomonadales</taxon>
        <taxon>Sphingomonadaceae</taxon>
        <taxon>Hephaestia</taxon>
    </lineage>
</organism>
<evidence type="ECO:0008006" key="8">
    <source>
        <dbReference type="Google" id="ProtNLM"/>
    </source>
</evidence>
<proteinExistence type="predicted"/>
<feature type="transmembrane region" description="Helical" evidence="5">
    <location>
        <begin position="56"/>
        <end position="72"/>
    </location>
</feature>
<dbReference type="PANTHER" id="PTHR35814">
    <property type="match status" value="1"/>
</dbReference>
<keyword evidence="7" id="KW-1185">Reference proteome</keyword>
<dbReference type="OrthoDB" id="7619858at2"/>
<dbReference type="Pfam" id="PF01124">
    <property type="entry name" value="MAPEG"/>
    <property type="match status" value="1"/>
</dbReference>
<comment type="subcellular location">
    <subcellularLocation>
        <location evidence="1">Membrane</location>
    </subcellularLocation>
</comment>
<evidence type="ECO:0000256" key="3">
    <source>
        <dbReference type="ARBA" id="ARBA00022989"/>
    </source>
</evidence>
<dbReference type="Gene3D" id="1.20.120.550">
    <property type="entry name" value="Membrane associated eicosanoid/glutathione metabolism-like domain"/>
    <property type="match status" value="1"/>
</dbReference>
<protein>
    <recommendedName>
        <fullName evidence="8">MAPEG family protein</fullName>
    </recommendedName>
</protein>
<dbReference type="InterPro" id="IPR023352">
    <property type="entry name" value="MAPEG-like_dom_sf"/>
</dbReference>
<accession>A0A397P7C2</accession>
<evidence type="ECO:0000256" key="1">
    <source>
        <dbReference type="ARBA" id="ARBA00004370"/>
    </source>
</evidence>
<feature type="transmembrane region" description="Helical" evidence="5">
    <location>
        <begin position="106"/>
        <end position="124"/>
    </location>
</feature>
<keyword evidence="2 5" id="KW-0812">Transmembrane</keyword>
<dbReference type="AlphaFoldDB" id="A0A397P7C2"/>
<name>A0A397P7C2_9SPHN</name>
<evidence type="ECO:0000313" key="6">
    <source>
        <dbReference type="EMBL" id="RIA43949.1"/>
    </source>
</evidence>
<reference evidence="6 7" key="1">
    <citation type="submission" date="2018-08" db="EMBL/GenBank/DDBJ databases">
        <title>Genomic Encyclopedia of Type Strains, Phase IV (KMG-IV): sequencing the most valuable type-strain genomes for metagenomic binning, comparative biology and taxonomic classification.</title>
        <authorList>
            <person name="Goeker M."/>
        </authorList>
    </citation>
    <scope>NUCLEOTIDE SEQUENCE [LARGE SCALE GENOMIC DNA]</scope>
    <source>
        <strain evidence="6 7">DSM 25527</strain>
    </source>
</reference>
<evidence type="ECO:0000256" key="2">
    <source>
        <dbReference type="ARBA" id="ARBA00022692"/>
    </source>
</evidence>